<dbReference type="Proteomes" id="UP000595197">
    <property type="component" value="Chromosome"/>
</dbReference>
<proteinExistence type="predicted"/>
<keyword evidence="3" id="KW-1185">Reference proteome</keyword>
<protein>
    <recommendedName>
        <fullName evidence="1">DUF6314 domain-containing protein</fullName>
    </recommendedName>
</protein>
<gene>
    <name evidence="2" type="ORF">IGS68_27195</name>
</gene>
<accession>A0ABX7B616</accession>
<dbReference type="RefSeq" id="WP_201076013.1">
    <property type="nucleotide sequence ID" value="NZ_CP067420.1"/>
</dbReference>
<dbReference type="EMBL" id="CP067420">
    <property type="protein sequence ID" value="QQP89607.1"/>
    <property type="molecule type" value="Genomic_DNA"/>
</dbReference>
<evidence type="ECO:0000259" key="1">
    <source>
        <dbReference type="Pfam" id="PF19834"/>
    </source>
</evidence>
<evidence type="ECO:0000313" key="3">
    <source>
        <dbReference type="Proteomes" id="UP000595197"/>
    </source>
</evidence>
<reference evidence="2" key="1">
    <citation type="submission" date="2021-02" db="EMBL/GenBank/DDBJ databases">
        <title>Skermanella TT6 skin isolate.</title>
        <authorList>
            <person name="Lee K."/>
            <person name="Ganzorig M."/>
        </authorList>
    </citation>
    <scope>NUCLEOTIDE SEQUENCE</scope>
    <source>
        <strain evidence="2">TT6</strain>
    </source>
</reference>
<feature type="domain" description="DUF6314" evidence="1">
    <location>
        <begin position="8"/>
        <end position="139"/>
    </location>
</feature>
<evidence type="ECO:0000313" key="2">
    <source>
        <dbReference type="EMBL" id="QQP89607.1"/>
    </source>
</evidence>
<sequence>MADLRAFLAGAWRIARTVRDARLGQDGSFDGTAVFMEADDGDLLLTETGTLRFGDHAGPAEQTYRYAFPDGPRRAAVFRHDGSPFHDLDLSDGTAEVLHHCGADIYRGGFRVEGHDAWTVRWLVKGPRKDYDMMTRYSRVPVPGE</sequence>
<dbReference type="InterPro" id="IPR045632">
    <property type="entry name" value="DUF6314"/>
</dbReference>
<organism evidence="2 3">
    <name type="scientific">Skermanella cutis</name>
    <dbReference type="NCBI Taxonomy" id="2775420"/>
    <lineage>
        <taxon>Bacteria</taxon>
        <taxon>Pseudomonadati</taxon>
        <taxon>Pseudomonadota</taxon>
        <taxon>Alphaproteobacteria</taxon>
        <taxon>Rhodospirillales</taxon>
        <taxon>Azospirillaceae</taxon>
        <taxon>Skermanella</taxon>
    </lineage>
</organism>
<dbReference type="Pfam" id="PF19834">
    <property type="entry name" value="DUF6314"/>
    <property type="match status" value="1"/>
</dbReference>
<name>A0ABX7B616_9PROT</name>